<proteinExistence type="inferred from homology"/>
<sequence>MPSEKSARVSQRKRTLNRIIRSSTRTRIATALDAITQENKDQANEAVKKAIQGLDRSAKKGVIHKNNASRRKSRLMKRLNSISEKSRS</sequence>
<dbReference type="InterPro" id="IPR002583">
    <property type="entry name" value="Ribosomal_bS20"/>
</dbReference>
<keyword evidence="5" id="KW-0687">Ribonucleoprotein</keyword>
<evidence type="ECO:0000256" key="4">
    <source>
        <dbReference type="ARBA" id="ARBA00022980"/>
    </source>
</evidence>
<dbReference type="Pfam" id="PF01649">
    <property type="entry name" value="Ribosomal_S20p"/>
    <property type="match status" value="1"/>
</dbReference>
<dbReference type="GO" id="GO:0070181">
    <property type="term" value="F:small ribosomal subunit rRNA binding"/>
    <property type="evidence" value="ECO:0007669"/>
    <property type="project" value="TreeGrafter"/>
</dbReference>
<evidence type="ECO:0000256" key="6">
    <source>
        <dbReference type="SAM" id="MobiDB-lite"/>
    </source>
</evidence>
<name>A0A382B3M9_9ZZZZ</name>
<protein>
    <recommendedName>
        <fullName evidence="8">30S ribosomal protein S20</fullName>
    </recommendedName>
</protein>
<dbReference type="HAMAP" id="MF_00500">
    <property type="entry name" value="Ribosomal_bS20"/>
    <property type="match status" value="1"/>
</dbReference>
<comment type="similarity">
    <text evidence="1">Belongs to the bacterial ribosomal protein bS20 family.</text>
</comment>
<dbReference type="NCBIfam" id="TIGR00029">
    <property type="entry name" value="S20"/>
    <property type="match status" value="1"/>
</dbReference>
<dbReference type="GO" id="GO:0003735">
    <property type="term" value="F:structural constituent of ribosome"/>
    <property type="evidence" value="ECO:0007669"/>
    <property type="project" value="InterPro"/>
</dbReference>
<evidence type="ECO:0000256" key="1">
    <source>
        <dbReference type="ARBA" id="ARBA00007634"/>
    </source>
</evidence>
<dbReference type="GO" id="GO:0005829">
    <property type="term" value="C:cytosol"/>
    <property type="evidence" value="ECO:0007669"/>
    <property type="project" value="TreeGrafter"/>
</dbReference>
<evidence type="ECO:0000256" key="3">
    <source>
        <dbReference type="ARBA" id="ARBA00022884"/>
    </source>
</evidence>
<organism evidence="7">
    <name type="scientific">marine metagenome</name>
    <dbReference type="NCBI Taxonomy" id="408172"/>
    <lineage>
        <taxon>unclassified sequences</taxon>
        <taxon>metagenomes</taxon>
        <taxon>ecological metagenomes</taxon>
    </lineage>
</organism>
<dbReference type="PANTHER" id="PTHR33398">
    <property type="entry name" value="30S RIBOSOMAL PROTEIN S20"/>
    <property type="match status" value="1"/>
</dbReference>
<dbReference type="GO" id="GO:0015935">
    <property type="term" value="C:small ribosomal subunit"/>
    <property type="evidence" value="ECO:0007669"/>
    <property type="project" value="TreeGrafter"/>
</dbReference>
<keyword evidence="2" id="KW-0699">rRNA-binding</keyword>
<evidence type="ECO:0000256" key="2">
    <source>
        <dbReference type="ARBA" id="ARBA00022730"/>
    </source>
</evidence>
<gene>
    <name evidence="7" type="ORF">METZ01_LOCUS161270</name>
</gene>
<dbReference type="EMBL" id="UINC01028069">
    <property type="protein sequence ID" value="SVB08416.1"/>
    <property type="molecule type" value="Genomic_DNA"/>
</dbReference>
<keyword evidence="4" id="KW-0689">Ribosomal protein</keyword>
<dbReference type="Gene3D" id="1.20.58.110">
    <property type="entry name" value="Ribosomal protein S20"/>
    <property type="match status" value="1"/>
</dbReference>
<dbReference type="SUPFAM" id="SSF46992">
    <property type="entry name" value="Ribosomal protein S20"/>
    <property type="match status" value="1"/>
</dbReference>
<dbReference type="InterPro" id="IPR036510">
    <property type="entry name" value="Ribosomal_bS20_sf"/>
</dbReference>
<reference evidence="7" key="1">
    <citation type="submission" date="2018-05" db="EMBL/GenBank/DDBJ databases">
        <authorList>
            <person name="Lanie J.A."/>
            <person name="Ng W.-L."/>
            <person name="Kazmierczak K.M."/>
            <person name="Andrzejewski T.M."/>
            <person name="Davidsen T.M."/>
            <person name="Wayne K.J."/>
            <person name="Tettelin H."/>
            <person name="Glass J.I."/>
            <person name="Rusch D."/>
            <person name="Podicherti R."/>
            <person name="Tsui H.-C.T."/>
            <person name="Winkler M.E."/>
        </authorList>
    </citation>
    <scope>NUCLEOTIDE SEQUENCE</scope>
</reference>
<dbReference type="AlphaFoldDB" id="A0A382B3M9"/>
<evidence type="ECO:0000313" key="7">
    <source>
        <dbReference type="EMBL" id="SVB08416.1"/>
    </source>
</evidence>
<evidence type="ECO:0000256" key="5">
    <source>
        <dbReference type="ARBA" id="ARBA00023274"/>
    </source>
</evidence>
<dbReference type="GO" id="GO:0006412">
    <property type="term" value="P:translation"/>
    <property type="evidence" value="ECO:0007669"/>
    <property type="project" value="InterPro"/>
</dbReference>
<dbReference type="PANTHER" id="PTHR33398:SF1">
    <property type="entry name" value="SMALL RIBOSOMAL SUBUNIT PROTEIN BS20C"/>
    <property type="match status" value="1"/>
</dbReference>
<evidence type="ECO:0008006" key="8">
    <source>
        <dbReference type="Google" id="ProtNLM"/>
    </source>
</evidence>
<keyword evidence="3" id="KW-0694">RNA-binding</keyword>
<feature type="compositionally biased region" description="Basic residues" evidence="6">
    <location>
        <begin position="59"/>
        <end position="77"/>
    </location>
</feature>
<feature type="region of interest" description="Disordered" evidence="6">
    <location>
        <begin position="58"/>
        <end position="88"/>
    </location>
</feature>
<accession>A0A382B3M9</accession>